<comment type="similarity">
    <text evidence="1">Belongs to the prefoldin subunit beta family.</text>
</comment>
<comment type="caution">
    <text evidence="4">The sequence shown here is derived from an EMBL/GenBank/DDBJ whole genome shotgun (WGS) entry which is preliminary data.</text>
</comment>
<sequence>MQAREDENDVQVTWEDQKMICTFSQKNARAHELSAEIESLEAKSKNWQDAVDEFMMPEQDEQTHFRVLYAETFLHLPKDNAERLIEAKKAAIDEDVERLKGERSALQRELAVLKATLYGKFKSSINLEEDK</sequence>
<evidence type="ECO:0000256" key="2">
    <source>
        <dbReference type="ARBA" id="ARBA00023186"/>
    </source>
</evidence>
<accession>A0ABQ8UJ83</accession>
<keyword evidence="5" id="KW-1185">Reference proteome</keyword>
<feature type="coiled-coil region" evidence="3">
    <location>
        <begin position="23"/>
        <end position="50"/>
    </location>
</feature>
<evidence type="ECO:0000256" key="1">
    <source>
        <dbReference type="ARBA" id="ARBA00008045"/>
    </source>
</evidence>
<keyword evidence="2" id="KW-0143">Chaperone</keyword>
<evidence type="ECO:0000256" key="3">
    <source>
        <dbReference type="SAM" id="Coils"/>
    </source>
</evidence>
<dbReference type="InterPro" id="IPR016661">
    <property type="entry name" value="PFDN4"/>
</dbReference>
<evidence type="ECO:0000313" key="5">
    <source>
        <dbReference type="Proteomes" id="UP001141327"/>
    </source>
</evidence>
<dbReference type="Proteomes" id="UP001141327">
    <property type="component" value="Unassembled WGS sequence"/>
</dbReference>
<feature type="coiled-coil region" evidence="3">
    <location>
        <begin position="78"/>
        <end position="116"/>
    </location>
</feature>
<gene>
    <name evidence="4" type="ORF">PAPYR_5863</name>
</gene>
<dbReference type="SUPFAM" id="SSF46579">
    <property type="entry name" value="Prefoldin"/>
    <property type="match status" value="1"/>
</dbReference>
<dbReference type="InterPro" id="IPR002777">
    <property type="entry name" value="PFD_beta-like"/>
</dbReference>
<reference evidence="4" key="1">
    <citation type="journal article" date="2022" name="bioRxiv">
        <title>Genomics of Preaxostyla Flagellates Illuminates Evolutionary Transitions and the Path Towards Mitochondrial Loss.</title>
        <authorList>
            <person name="Novak L.V.F."/>
            <person name="Treitli S.C."/>
            <person name="Pyrih J."/>
            <person name="Halakuc P."/>
            <person name="Pipaliya S.V."/>
            <person name="Vacek V."/>
            <person name="Brzon O."/>
            <person name="Soukal P."/>
            <person name="Eme L."/>
            <person name="Dacks J.B."/>
            <person name="Karnkowska A."/>
            <person name="Elias M."/>
            <person name="Hampl V."/>
        </authorList>
    </citation>
    <scope>NUCLEOTIDE SEQUENCE</scope>
    <source>
        <strain evidence="4">RCP-MX</strain>
    </source>
</reference>
<dbReference type="PANTHER" id="PTHR21100">
    <property type="entry name" value="PREFOLDIN SUBUNIT 4"/>
    <property type="match status" value="1"/>
</dbReference>
<protein>
    <submittedName>
        <fullName evidence="4">Prefoldin subunit 4</fullName>
    </submittedName>
</protein>
<dbReference type="PANTHER" id="PTHR21100:SF9">
    <property type="entry name" value="PREFOLDIN SUBUNIT 4"/>
    <property type="match status" value="1"/>
</dbReference>
<dbReference type="EMBL" id="JAPMOS010000029">
    <property type="protein sequence ID" value="KAJ4458467.1"/>
    <property type="molecule type" value="Genomic_DNA"/>
</dbReference>
<organism evidence="4 5">
    <name type="scientific">Paratrimastix pyriformis</name>
    <dbReference type="NCBI Taxonomy" id="342808"/>
    <lineage>
        <taxon>Eukaryota</taxon>
        <taxon>Metamonada</taxon>
        <taxon>Preaxostyla</taxon>
        <taxon>Paratrimastigidae</taxon>
        <taxon>Paratrimastix</taxon>
    </lineage>
</organism>
<name>A0ABQ8UJ83_9EUKA</name>
<evidence type="ECO:0000313" key="4">
    <source>
        <dbReference type="EMBL" id="KAJ4458467.1"/>
    </source>
</evidence>
<dbReference type="Pfam" id="PF01920">
    <property type="entry name" value="Prefoldin_2"/>
    <property type="match status" value="1"/>
</dbReference>
<keyword evidence="3" id="KW-0175">Coiled coil</keyword>
<proteinExistence type="inferred from homology"/>